<protein>
    <submittedName>
        <fullName evidence="1">Uncharacterized protein</fullName>
    </submittedName>
</protein>
<dbReference type="EMBL" id="JACAGB010000016">
    <property type="protein sequence ID" value="KAF6320594.1"/>
    <property type="molecule type" value="Genomic_DNA"/>
</dbReference>
<gene>
    <name evidence="1" type="ORF">mPipKuh1_008588</name>
</gene>
<keyword evidence="2" id="KW-1185">Reference proteome</keyword>
<sequence length="135" mass="14972">MLRLLFLYKSSKSSRVTERISSTMSKIHWKAGNCISVAGAGLDGLFPHTSAWNFLLLLRRIKGRPFDMRCFCSFLCLKTPSTAKKLRGAICCLYRSLVCCATYSTSVVPGVSLEHMENKVAELQTSSSAHAMASW</sequence>
<proteinExistence type="predicted"/>
<dbReference type="Proteomes" id="UP000558488">
    <property type="component" value="Unassembled WGS sequence"/>
</dbReference>
<organism evidence="1 2">
    <name type="scientific">Pipistrellus kuhlii</name>
    <name type="common">Kuhl's pipistrelle</name>
    <dbReference type="NCBI Taxonomy" id="59472"/>
    <lineage>
        <taxon>Eukaryota</taxon>
        <taxon>Metazoa</taxon>
        <taxon>Chordata</taxon>
        <taxon>Craniata</taxon>
        <taxon>Vertebrata</taxon>
        <taxon>Euteleostomi</taxon>
        <taxon>Mammalia</taxon>
        <taxon>Eutheria</taxon>
        <taxon>Laurasiatheria</taxon>
        <taxon>Chiroptera</taxon>
        <taxon>Yangochiroptera</taxon>
        <taxon>Vespertilionidae</taxon>
        <taxon>Pipistrellus</taxon>
    </lineage>
</organism>
<accession>A0A7J7V659</accession>
<name>A0A7J7V659_PIPKU</name>
<dbReference type="AlphaFoldDB" id="A0A7J7V659"/>
<evidence type="ECO:0000313" key="1">
    <source>
        <dbReference type="EMBL" id="KAF6320594.1"/>
    </source>
</evidence>
<evidence type="ECO:0000313" key="2">
    <source>
        <dbReference type="Proteomes" id="UP000558488"/>
    </source>
</evidence>
<reference evidence="1 2" key="1">
    <citation type="journal article" date="2020" name="Nature">
        <title>Six reference-quality genomes reveal evolution of bat adaptations.</title>
        <authorList>
            <person name="Jebb D."/>
            <person name="Huang Z."/>
            <person name="Pippel M."/>
            <person name="Hughes G.M."/>
            <person name="Lavrichenko K."/>
            <person name="Devanna P."/>
            <person name="Winkler S."/>
            <person name="Jermiin L.S."/>
            <person name="Skirmuntt E.C."/>
            <person name="Katzourakis A."/>
            <person name="Burkitt-Gray L."/>
            <person name="Ray D.A."/>
            <person name="Sullivan K.A.M."/>
            <person name="Roscito J.G."/>
            <person name="Kirilenko B.M."/>
            <person name="Davalos L.M."/>
            <person name="Corthals A.P."/>
            <person name="Power M.L."/>
            <person name="Jones G."/>
            <person name="Ransome R.D."/>
            <person name="Dechmann D.K.N."/>
            <person name="Locatelli A.G."/>
            <person name="Puechmaille S.J."/>
            <person name="Fedrigo O."/>
            <person name="Jarvis E.D."/>
            <person name="Hiller M."/>
            <person name="Vernes S.C."/>
            <person name="Myers E.W."/>
            <person name="Teeling E.C."/>
        </authorList>
    </citation>
    <scope>NUCLEOTIDE SEQUENCE [LARGE SCALE GENOMIC DNA]</scope>
    <source>
        <strain evidence="1">MPipKuh1</strain>
        <tissue evidence="1">Flight muscle</tissue>
    </source>
</reference>
<comment type="caution">
    <text evidence="1">The sequence shown here is derived from an EMBL/GenBank/DDBJ whole genome shotgun (WGS) entry which is preliminary data.</text>
</comment>